<evidence type="ECO:0000256" key="3">
    <source>
        <dbReference type="ARBA" id="ARBA00011973"/>
    </source>
</evidence>
<dbReference type="Pfam" id="PF02746">
    <property type="entry name" value="MR_MLE_N"/>
    <property type="match status" value="1"/>
</dbReference>
<dbReference type="InterPro" id="IPR034593">
    <property type="entry name" value="DgoD-like"/>
</dbReference>
<dbReference type="Pfam" id="PF13378">
    <property type="entry name" value="MR_MLE_C"/>
    <property type="match status" value="1"/>
</dbReference>
<dbReference type="KEGG" id="dea:FPZ08_19475"/>
<dbReference type="SMART" id="SM00922">
    <property type="entry name" value="MR_MLE"/>
    <property type="match status" value="1"/>
</dbReference>
<feature type="domain" description="Mandelate racemase/muconate lactonizing enzyme C-terminal" evidence="4">
    <location>
        <begin position="140"/>
        <end position="236"/>
    </location>
</feature>
<dbReference type="OrthoDB" id="9775913at2"/>
<dbReference type="InterPro" id="IPR036849">
    <property type="entry name" value="Enolase-like_C_sf"/>
</dbReference>
<dbReference type="InterPro" id="IPR018110">
    <property type="entry name" value="Mandel_Rmase/mucon_lact_enz_CS"/>
</dbReference>
<dbReference type="PROSITE" id="PS00909">
    <property type="entry name" value="MR_MLE_2"/>
    <property type="match status" value="1"/>
</dbReference>
<keyword evidence="6" id="KW-1185">Reference proteome</keyword>
<dbReference type="InterPro" id="IPR013341">
    <property type="entry name" value="Mandelate_racemase_N_dom"/>
</dbReference>
<dbReference type="SFLD" id="SFLDS00001">
    <property type="entry name" value="Enolase"/>
    <property type="match status" value="1"/>
</dbReference>
<dbReference type="GO" id="GO:0008872">
    <property type="term" value="F:glucarate dehydratase activity"/>
    <property type="evidence" value="ECO:0007669"/>
    <property type="project" value="UniProtKB-EC"/>
</dbReference>
<evidence type="ECO:0000256" key="1">
    <source>
        <dbReference type="ARBA" id="ARBA00001426"/>
    </source>
</evidence>
<name>A0A5B8LWK6_9HYPH</name>
<dbReference type="SUPFAM" id="SSF51604">
    <property type="entry name" value="Enolase C-terminal domain-like"/>
    <property type="match status" value="1"/>
</dbReference>
<dbReference type="Gene3D" id="3.30.390.10">
    <property type="entry name" value="Enolase-like, N-terminal domain"/>
    <property type="match status" value="1"/>
</dbReference>
<reference evidence="5 6" key="1">
    <citation type="submission" date="2019-07" db="EMBL/GenBank/DDBJ databases">
        <title>Full genome sequence of Devosia sp. Gsoil 520.</title>
        <authorList>
            <person name="Im W.-T."/>
        </authorList>
    </citation>
    <scope>NUCLEOTIDE SEQUENCE [LARGE SCALE GENOMIC DNA]</scope>
    <source>
        <strain evidence="5 6">Gsoil 520</strain>
    </source>
</reference>
<comment type="catalytic activity">
    <reaction evidence="1">
        <text>D-glucarate = 5-dehydro-4-deoxy-D-glucarate + H2O</text>
        <dbReference type="Rhea" id="RHEA:14573"/>
        <dbReference type="ChEBI" id="CHEBI:15377"/>
        <dbReference type="ChEBI" id="CHEBI:30612"/>
        <dbReference type="ChEBI" id="CHEBI:42819"/>
        <dbReference type="EC" id="4.2.1.40"/>
    </reaction>
</comment>
<comment type="pathway">
    <text evidence="2">Carbohydrate acid metabolism; D-glucarate degradation; 2,5-dioxopentanoate from D-glucarate: step 1/2.</text>
</comment>
<protein>
    <recommendedName>
        <fullName evidence="3">glucarate dehydratase</fullName>
        <ecNumber evidence="3">4.2.1.40</ecNumber>
    </recommendedName>
</protein>
<dbReference type="Gene3D" id="3.20.20.120">
    <property type="entry name" value="Enolase-like C-terminal domain"/>
    <property type="match status" value="1"/>
</dbReference>
<dbReference type="SFLD" id="SFLDG00179">
    <property type="entry name" value="mandelate_racemase"/>
    <property type="match status" value="1"/>
</dbReference>
<dbReference type="EMBL" id="CP042304">
    <property type="protein sequence ID" value="QDZ12727.1"/>
    <property type="molecule type" value="Genomic_DNA"/>
</dbReference>
<dbReference type="InterPro" id="IPR029017">
    <property type="entry name" value="Enolase-like_N"/>
</dbReference>
<dbReference type="PANTHER" id="PTHR48080">
    <property type="entry name" value="D-GALACTONATE DEHYDRATASE-RELATED"/>
    <property type="match status" value="1"/>
</dbReference>
<dbReference type="InterPro" id="IPR013342">
    <property type="entry name" value="Mandelate_racemase_C"/>
</dbReference>
<dbReference type="CDD" id="cd03316">
    <property type="entry name" value="MR_like"/>
    <property type="match status" value="1"/>
</dbReference>
<dbReference type="SUPFAM" id="SSF54826">
    <property type="entry name" value="Enolase N-terminal domain-like"/>
    <property type="match status" value="1"/>
</dbReference>
<proteinExistence type="predicted"/>
<dbReference type="GO" id="GO:0000287">
    <property type="term" value="F:magnesium ion binding"/>
    <property type="evidence" value="ECO:0007669"/>
    <property type="project" value="UniProtKB-ARBA"/>
</dbReference>
<dbReference type="SFLD" id="SFLDG00180">
    <property type="entry name" value="muconate_cycloisomerase"/>
    <property type="match status" value="1"/>
</dbReference>
<dbReference type="GO" id="GO:0009063">
    <property type="term" value="P:amino acid catabolic process"/>
    <property type="evidence" value="ECO:0007669"/>
    <property type="project" value="InterPro"/>
</dbReference>
<dbReference type="InterPro" id="IPR029065">
    <property type="entry name" value="Enolase_C-like"/>
</dbReference>
<evidence type="ECO:0000313" key="6">
    <source>
        <dbReference type="Proteomes" id="UP000315364"/>
    </source>
</evidence>
<evidence type="ECO:0000259" key="4">
    <source>
        <dbReference type="SMART" id="SM00922"/>
    </source>
</evidence>
<dbReference type="AlphaFoldDB" id="A0A5B8LWK6"/>
<dbReference type="PANTHER" id="PTHR48080:SF4">
    <property type="entry name" value="GLUCARATE DEHYDRATASE"/>
    <property type="match status" value="1"/>
</dbReference>
<evidence type="ECO:0000313" key="5">
    <source>
        <dbReference type="EMBL" id="QDZ12727.1"/>
    </source>
</evidence>
<accession>A0A5B8LWK6</accession>
<organism evidence="5 6">
    <name type="scientific">Devosia ginsengisoli</name>
    <dbReference type="NCBI Taxonomy" id="400770"/>
    <lineage>
        <taxon>Bacteria</taxon>
        <taxon>Pseudomonadati</taxon>
        <taxon>Pseudomonadota</taxon>
        <taxon>Alphaproteobacteria</taxon>
        <taxon>Hyphomicrobiales</taxon>
        <taxon>Devosiaceae</taxon>
        <taxon>Devosia</taxon>
    </lineage>
</organism>
<dbReference type="EC" id="4.2.1.40" evidence="3"/>
<dbReference type="Proteomes" id="UP000315364">
    <property type="component" value="Chromosome"/>
</dbReference>
<evidence type="ECO:0000256" key="2">
    <source>
        <dbReference type="ARBA" id="ARBA00005183"/>
    </source>
</evidence>
<gene>
    <name evidence="5" type="ORF">FPZ08_19475</name>
</gene>
<sequence>MKIQTVRHWLVHVPFSTEVLWGSGRRGGTTRLVVEITTESGIKGYGETICLLDFIEPVLENVVSKLAIGRSIQDAEKLHRHVLGAGYYHHKRAAVMAINAVEMAMWDALGKYANLPLHALWGGLYRDKVEIAAFLAAGSAQTMRERTQAFKELGYRTFKVKLGLDEASDITTVRTTREVLGDGLALRADVNGAWAIGTAKRQLAKLAEYDLTYIEQPLELSDLTGHAHLRQSQAIPVALDESAYDLTDVGNIVRLGAADVILLDPHETGGLWPCIKAAAVAEASGIPVTLHSGGELGLSQAAYLHLAGSIPNMTIPIDCEYAYIGQDIVTERHVLAEGSMRVPTGPGLGVEVDLDRLEQFRITHVPMAYLDDQRPGWFTEKPAY</sequence>
<dbReference type="RefSeq" id="WP_146292017.1">
    <property type="nucleotide sequence ID" value="NZ_CP042304.1"/>
</dbReference>